<feature type="non-terminal residue" evidence="1">
    <location>
        <position position="701"/>
    </location>
</feature>
<sequence>LLTPSAISNDVVSQVVEIPLEPSACDGEASISVNLTQQESDTVEKCLSNIVESGWSPVRYAPDYQRRLRLLKKGELADIPQQSYAFELRLPSINPSKVPTGTRYAVSLYSRLPSDERQIYDNAVSDYVKLRWWKPTDSSSRSLPPAQVFLITDPNGVRRPRLVVDFRELNRALPRASNKVPTLWQFLAVVRLSGYPVLFSLDAKQAFYRVRVLSDDGPLKLETGCGIFTSDRMCFGISCGPCGLDSTYGDIILVTRENVILSQEVILAVFLDDVAAAGYLESTLSTVRVTISLGQNCGFDVQQKKFKVIVQHELRKELHEKLLESGITLSPSSQLTLLGVAFSFEGKFLVASCGRDKRMAPVKSFLQKVDADPNCTFTKRFYFQVAGALGFDALQVHAEERLLADCLRALIGSKFSSCGWDDECDPKFFSLRQHAAYDTIINWIREVSSRQSVCRHKSPVRAPGERVYISIFSDASENGGAFSIEADNGETILWQSAWKWKSQVQRRYHSNRREMISLVRSLQAMADLVAYRSSILCTHGSQDAAKWDITVYCDNQPSVAWSNGIQQAEIMAHSRSVERKALSRLIACAHDELQVIRSSKFASVKVVHLAGEQNAVSDSLSRLLDRPVIGLSVSLGEVLADQQKANGTGKEQSPDADVVNRLDMTDPAEVPNLALVAMQRGVSLAEDLDILENDRLLRLDE</sequence>
<gene>
    <name evidence="1" type="ORF">FOZ63_003006</name>
</gene>
<dbReference type="PANTHER" id="PTHR33050:SF7">
    <property type="entry name" value="RIBONUCLEASE H"/>
    <property type="match status" value="1"/>
</dbReference>
<dbReference type="AlphaFoldDB" id="A0A7J6RBQ5"/>
<dbReference type="OMA" id="NRREMIS"/>
<dbReference type="Gene3D" id="3.30.70.270">
    <property type="match status" value="1"/>
</dbReference>
<evidence type="ECO:0008006" key="3">
    <source>
        <dbReference type="Google" id="ProtNLM"/>
    </source>
</evidence>
<dbReference type="InterPro" id="IPR043502">
    <property type="entry name" value="DNA/RNA_pol_sf"/>
</dbReference>
<evidence type="ECO:0000313" key="1">
    <source>
        <dbReference type="EMBL" id="KAF4717476.1"/>
    </source>
</evidence>
<reference evidence="1 2" key="1">
    <citation type="submission" date="2020-04" db="EMBL/GenBank/DDBJ databases">
        <title>Perkinsus olseni comparative genomics.</title>
        <authorList>
            <person name="Bogema D.R."/>
        </authorList>
    </citation>
    <scope>NUCLEOTIDE SEQUENCE [LARGE SCALE GENOMIC DNA]</scope>
    <source>
        <strain evidence="1 2">ATCC PRA-207</strain>
    </source>
</reference>
<dbReference type="PANTHER" id="PTHR33050">
    <property type="entry name" value="REVERSE TRANSCRIPTASE DOMAIN-CONTAINING PROTEIN"/>
    <property type="match status" value="1"/>
</dbReference>
<name>A0A7J6RBQ5_PEROL</name>
<protein>
    <recommendedName>
        <fullName evidence="3">Reverse transcriptase domain-containing protein</fullName>
    </recommendedName>
</protein>
<dbReference type="CDD" id="cd09275">
    <property type="entry name" value="RNase_HI_RT_DIRS1"/>
    <property type="match status" value="1"/>
</dbReference>
<proteinExistence type="predicted"/>
<dbReference type="SUPFAM" id="SSF56672">
    <property type="entry name" value="DNA/RNA polymerases"/>
    <property type="match status" value="1"/>
</dbReference>
<organism evidence="1 2">
    <name type="scientific">Perkinsus olseni</name>
    <name type="common">Perkinsus atlanticus</name>
    <dbReference type="NCBI Taxonomy" id="32597"/>
    <lineage>
        <taxon>Eukaryota</taxon>
        <taxon>Sar</taxon>
        <taxon>Alveolata</taxon>
        <taxon>Perkinsozoa</taxon>
        <taxon>Perkinsea</taxon>
        <taxon>Perkinsida</taxon>
        <taxon>Perkinsidae</taxon>
        <taxon>Perkinsus</taxon>
    </lineage>
</organism>
<comment type="caution">
    <text evidence="1">The sequence shown here is derived from an EMBL/GenBank/DDBJ whole genome shotgun (WGS) entry which is preliminary data.</text>
</comment>
<dbReference type="InterPro" id="IPR043128">
    <property type="entry name" value="Rev_trsase/Diguanyl_cyclase"/>
</dbReference>
<accession>A0A7J6RBQ5</accession>
<dbReference type="InterPro" id="IPR052055">
    <property type="entry name" value="Hepadnavirus_pol/RT"/>
</dbReference>
<keyword evidence="2" id="KW-1185">Reference proteome</keyword>
<dbReference type="EMBL" id="JABANO010027075">
    <property type="protein sequence ID" value="KAF4717476.1"/>
    <property type="molecule type" value="Genomic_DNA"/>
</dbReference>
<dbReference type="Proteomes" id="UP000553632">
    <property type="component" value="Unassembled WGS sequence"/>
</dbReference>
<feature type="non-terminal residue" evidence="1">
    <location>
        <position position="1"/>
    </location>
</feature>
<dbReference type="Gene3D" id="3.10.10.10">
    <property type="entry name" value="HIV Type 1 Reverse Transcriptase, subunit A, domain 1"/>
    <property type="match status" value="1"/>
</dbReference>
<evidence type="ECO:0000313" key="2">
    <source>
        <dbReference type="Proteomes" id="UP000553632"/>
    </source>
</evidence>